<evidence type="ECO:0000256" key="3">
    <source>
        <dbReference type="ARBA" id="ARBA00022801"/>
    </source>
</evidence>
<evidence type="ECO:0000256" key="2">
    <source>
        <dbReference type="ARBA" id="ARBA00022670"/>
    </source>
</evidence>
<feature type="compositionally biased region" description="Basic and acidic residues" evidence="6">
    <location>
        <begin position="76"/>
        <end position="87"/>
    </location>
</feature>
<proteinExistence type="inferred from homology"/>
<dbReference type="RefSeq" id="WP_260190755.1">
    <property type="nucleotide sequence ID" value="NZ_JAFFZE010000009.1"/>
</dbReference>
<dbReference type="InterPro" id="IPR038765">
    <property type="entry name" value="Papain-like_cys_pep_sf"/>
</dbReference>
<accession>A0ABT2J687</accession>
<dbReference type="Gene3D" id="3.90.1720.10">
    <property type="entry name" value="endopeptidase domain like (from Nostoc punctiforme)"/>
    <property type="match status" value="1"/>
</dbReference>
<evidence type="ECO:0000256" key="4">
    <source>
        <dbReference type="ARBA" id="ARBA00022807"/>
    </source>
</evidence>
<organism evidence="8 9">
    <name type="scientific">Actinophytocola gossypii</name>
    <dbReference type="NCBI Taxonomy" id="2812003"/>
    <lineage>
        <taxon>Bacteria</taxon>
        <taxon>Bacillati</taxon>
        <taxon>Actinomycetota</taxon>
        <taxon>Actinomycetes</taxon>
        <taxon>Pseudonocardiales</taxon>
        <taxon>Pseudonocardiaceae</taxon>
    </lineage>
</organism>
<gene>
    <name evidence="8" type="ORF">JT362_09640</name>
</gene>
<dbReference type="InterPro" id="IPR000064">
    <property type="entry name" value="NLP_P60_dom"/>
</dbReference>
<feature type="coiled-coil region" evidence="5">
    <location>
        <begin position="153"/>
        <end position="198"/>
    </location>
</feature>
<keyword evidence="5" id="KW-0175">Coiled coil</keyword>
<feature type="region of interest" description="Disordered" evidence="6">
    <location>
        <begin position="71"/>
        <end position="93"/>
    </location>
</feature>
<dbReference type="PANTHER" id="PTHR47359">
    <property type="entry name" value="PEPTIDOGLYCAN DL-ENDOPEPTIDASE CWLO"/>
    <property type="match status" value="1"/>
</dbReference>
<evidence type="ECO:0000256" key="5">
    <source>
        <dbReference type="SAM" id="Coils"/>
    </source>
</evidence>
<name>A0ABT2J687_9PSEU</name>
<dbReference type="PROSITE" id="PS51935">
    <property type="entry name" value="NLPC_P60"/>
    <property type="match status" value="1"/>
</dbReference>
<dbReference type="Pfam" id="PF00877">
    <property type="entry name" value="NLPC_P60"/>
    <property type="match status" value="1"/>
</dbReference>
<evidence type="ECO:0000313" key="9">
    <source>
        <dbReference type="Proteomes" id="UP001156441"/>
    </source>
</evidence>
<comment type="caution">
    <text evidence="8">The sequence shown here is derived from an EMBL/GenBank/DDBJ whole genome shotgun (WGS) entry which is preliminary data.</text>
</comment>
<sequence length="341" mass="35730">MRGLRVSFGGAVGGVAVMVATLLVAPAPAAGQPTSVAGLLAHYHDLSKEAERVNEELLLVQESLAGQRKASAKARTAADDARTAADRARHRASTVPDLDQYADALARRRGLTALSALADSTSPDDLLGRLRAVALASRLTSTGTEGDAALAAAEQAERAADTAEDAAARAEAEVAAGTTDLQRRRADLDRQIREVRAALDRLTPEQRSLLAGAEDYGDDVVIPGGDIGGMLEFALAQMGKPYLWGAVGPNAYDCSGLVQTAFRKIGVEVPRVSRVQATVGQSIPRSQVRAGDLIFYYNPVQHVAIAVDDTRAVHAPSFGESVKIAGIDAIGPITVIRRVIA</sequence>
<comment type="similarity">
    <text evidence="1">Belongs to the peptidase C40 family.</text>
</comment>
<evidence type="ECO:0000259" key="7">
    <source>
        <dbReference type="PROSITE" id="PS51935"/>
    </source>
</evidence>
<keyword evidence="2" id="KW-0645">Protease</keyword>
<dbReference type="EMBL" id="JAFFZE010000009">
    <property type="protein sequence ID" value="MCT2583378.1"/>
    <property type="molecule type" value="Genomic_DNA"/>
</dbReference>
<keyword evidence="4" id="KW-0788">Thiol protease</keyword>
<keyword evidence="9" id="KW-1185">Reference proteome</keyword>
<dbReference type="PANTHER" id="PTHR47359:SF3">
    <property type="entry name" value="NLP_P60 DOMAIN-CONTAINING PROTEIN-RELATED"/>
    <property type="match status" value="1"/>
</dbReference>
<dbReference type="SUPFAM" id="SSF54001">
    <property type="entry name" value="Cysteine proteinases"/>
    <property type="match status" value="1"/>
</dbReference>
<evidence type="ECO:0000256" key="1">
    <source>
        <dbReference type="ARBA" id="ARBA00007074"/>
    </source>
</evidence>
<dbReference type="Proteomes" id="UP001156441">
    <property type="component" value="Unassembled WGS sequence"/>
</dbReference>
<reference evidence="8 9" key="1">
    <citation type="submission" date="2021-02" db="EMBL/GenBank/DDBJ databases">
        <title>Actinophytocola xerophila sp. nov., isolated from soil of cotton cropping field.</title>
        <authorList>
            <person name="Huang R."/>
            <person name="Chen X."/>
            <person name="Ge X."/>
            <person name="Liu W."/>
        </authorList>
    </citation>
    <scope>NUCLEOTIDE SEQUENCE [LARGE SCALE GENOMIC DNA]</scope>
    <source>
        <strain evidence="8 9">S1-96</strain>
    </source>
</reference>
<dbReference type="InterPro" id="IPR051794">
    <property type="entry name" value="PG_Endopeptidase_C40"/>
</dbReference>
<evidence type="ECO:0000313" key="8">
    <source>
        <dbReference type="EMBL" id="MCT2583378.1"/>
    </source>
</evidence>
<keyword evidence="3" id="KW-0378">Hydrolase</keyword>
<feature type="domain" description="NlpC/P60" evidence="7">
    <location>
        <begin position="224"/>
        <end position="341"/>
    </location>
</feature>
<protein>
    <submittedName>
        <fullName evidence="8">C40 family peptidase</fullName>
    </submittedName>
</protein>
<evidence type="ECO:0000256" key="6">
    <source>
        <dbReference type="SAM" id="MobiDB-lite"/>
    </source>
</evidence>